<evidence type="ECO:0000256" key="1">
    <source>
        <dbReference type="SAM" id="Phobius"/>
    </source>
</evidence>
<evidence type="ECO:0000313" key="3">
    <source>
        <dbReference type="Proteomes" id="UP000192277"/>
    </source>
</evidence>
<feature type="transmembrane region" description="Helical" evidence="1">
    <location>
        <begin position="12"/>
        <end position="31"/>
    </location>
</feature>
<keyword evidence="1" id="KW-0812">Transmembrane</keyword>
<keyword evidence="1" id="KW-1133">Transmembrane helix</keyword>
<accession>A0ABX3NMB7</accession>
<sequence>MSWYKEVTPSKGVWGVRGYFIYPFFPASLWQPNNPMHNAGINIIGWLVCYALLFFVISVFTLSSTKLIC</sequence>
<keyword evidence="1" id="KW-0472">Membrane</keyword>
<dbReference type="EMBL" id="LWBO01000084">
    <property type="protein sequence ID" value="OQP39235.1"/>
    <property type="molecule type" value="Genomic_DNA"/>
</dbReference>
<evidence type="ECO:0000313" key="2">
    <source>
        <dbReference type="EMBL" id="OQP39235.1"/>
    </source>
</evidence>
<name>A0ABX3NMB7_9BACT</name>
<dbReference type="Proteomes" id="UP000192277">
    <property type="component" value="Unassembled WGS sequence"/>
</dbReference>
<feature type="transmembrane region" description="Helical" evidence="1">
    <location>
        <begin position="43"/>
        <end position="62"/>
    </location>
</feature>
<gene>
    <name evidence="2" type="ORF">A4D02_18095</name>
</gene>
<reference evidence="2 3" key="1">
    <citation type="submission" date="2016-04" db="EMBL/GenBank/DDBJ databases">
        <authorList>
            <person name="Chen L."/>
            <person name="Zhuang W."/>
            <person name="Wang G."/>
        </authorList>
    </citation>
    <scope>NUCLEOTIDE SEQUENCE [LARGE SCALE GENOMIC DNA]</scope>
    <source>
        <strain evidence="3">GR20</strain>
    </source>
</reference>
<comment type="caution">
    <text evidence="2">The sequence shown here is derived from an EMBL/GenBank/DDBJ whole genome shotgun (WGS) entry which is preliminary data.</text>
</comment>
<proteinExistence type="predicted"/>
<protein>
    <submittedName>
        <fullName evidence="2">Uncharacterized protein</fullName>
    </submittedName>
</protein>
<organism evidence="2 3">
    <name type="scientific">Niastella koreensis</name>
    <dbReference type="NCBI Taxonomy" id="354356"/>
    <lineage>
        <taxon>Bacteria</taxon>
        <taxon>Pseudomonadati</taxon>
        <taxon>Bacteroidota</taxon>
        <taxon>Chitinophagia</taxon>
        <taxon>Chitinophagales</taxon>
        <taxon>Chitinophagaceae</taxon>
        <taxon>Niastella</taxon>
    </lineage>
</organism>
<keyword evidence="3" id="KW-1185">Reference proteome</keyword>